<dbReference type="SUPFAM" id="SSF55729">
    <property type="entry name" value="Acyl-CoA N-acyltransferases (Nat)"/>
    <property type="match status" value="1"/>
</dbReference>
<dbReference type="PANTHER" id="PTHR43792">
    <property type="entry name" value="GNAT FAMILY, PUTATIVE (AFU_ORTHOLOGUE AFUA_3G00765)-RELATED-RELATED"/>
    <property type="match status" value="1"/>
</dbReference>
<evidence type="ECO:0000313" key="2">
    <source>
        <dbReference type="EMBL" id="SIR93529.1"/>
    </source>
</evidence>
<dbReference type="GO" id="GO:0016747">
    <property type="term" value="F:acyltransferase activity, transferring groups other than amino-acyl groups"/>
    <property type="evidence" value="ECO:0007669"/>
    <property type="project" value="InterPro"/>
</dbReference>
<feature type="domain" description="N-acetyltransferase" evidence="1">
    <location>
        <begin position="16"/>
        <end position="176"/>
    </location>
</feature>
<keyword evidence="2" id="KW-0808">Transferase</keyword>
<dbReference type="Gene3D" id="3.40.630.30">
    <property type="match status" value="1"/>
</dbReference>
<protein>
    <submittedName>
        <fullName evidence="2">Protein N-acetyltransferase, RimJ/RimL family</fullName>
    </submittedName>
</protein>
<dbReference type="RefSeq" id="WP_076530910.1">
    <property type="nucleotide sequence ID" value="NZ_FOAC01000001.1"/>
</dbReference>
<evidence type="ECO:0000259" key="1">
    <source>
        <dbReference type="PROSITE" id="PS51186"/>
    </source>
</evidence>
<dbReference type="PROSITE" id="PS51186">
    <property type="entry name" value="GNAT"/>
    <property type="match status" value="1"/>
</dbReference>
<sequence>MTPHLADTPVLTTKRLTLRAIGPQDVEACTAFMASDRAKYMGGPYSAHDAWVQTCRFIGEWVVRGTGLFAICLKGSDQAIGEVGVFNAEGYPEPELGWGLWDPAHEGRGYAKEAAIAVREHLYADMGWYTVVSYIDPANAPSIALAERLGCTLDSGAPLPDLPDWGGTLIYRHPAPADLGLGAGHKEARA</sequence>
<dbReference type="InterPro" id="IPR000182">
    <property type="entry name" value="GNAT_dom"/>
</dbReference>
<dbReference type="InterPro" id="IPR016181">
    <property type="entry name" value="Acyl_CoA_acyltransferase"/>
</dbReference>
<accession>A0A1N7EZK8</accession>
<keyword evidence="3" id="KW-1185">Reference proteome</keyword>
<name>A0A1N7EZK8_9RHOB</name>
<dbReference type="OrthoDB" id="6293260at2"/>
<dbReference type="EMBL" id="FTNV01000001">
    <property type="protein sequence ID" value="SIR93529.1"/>
    <property type="molecule type" value="Genomic_DNA"/>
</dbReference>
<dbReference type="InterPro" id="IPR051531">
    <property type="entry name" value="N-acetyltransferase"/>
</dbReference>
<dbReference type="PANTHER" id="PTHR43792:SF1">
    <property type="entry name" value="N-ACETYLTRANSFERASE DOMAIN-CONTAINING PROTEIN"/>
    <property type="match status" value="1"/>
</dbReference>
<organism evidence="2 3">
    <name type="scientific">Roseovarius nanhaiticus</name>
    <dbReference type="NCBI Taxonomy" id="573024"/>
    <lineage>
        <taxon>Bacteria</taxon>
        <taxon>Pseudomonadati</taxon>
        <taxon>Pseudomonadota</taxon>
        <taxon>Alphaproteobacteria</taxon>
        <taxon>Rhodobacterales</taxon>
        <taxon>Roseobacteraceae</taxon>
        <taxon>Roseovarius</taxon>
    </lineage>
</organism>
<dbReference type="Proteomes" id="UP000186019">
    <property type="component" value="Unassembled WGS sequence"/>
</dbReference>
<proteinExistence type="predicted"/>
<dbReference type="AlphaFoldDB" id="A0A1N7EZK8"/>
<reference evidence="3" key="1">
    <citation type="submission" date="2017-01" db="EMBL/GenBank/DDBJ databases">
        <authorList>
            <person name="Varghese N."/>
            <person name="Submissions S."/>
        </authorList>
    </citation>
    <scope>NUCLEOTIDE SEQUENCE [LARGE SCALE GENOMIC DNA]</scope>
    <source>
        <strain evidence="3">DSM 29590</strain>
    </source>
</reference>
<gene>
    <name evidence="2" type="ORF">SAMN05421666_0644</name>
</gene>
<dbReference type="STRING" id="573024.SAMN05216208_1491"/>
<dbReference type="Pfam" id="PF13302">
    <property type="entry name" value="Acetyltransf_3"/>
    <property type="match status" value="1"/>
</dbReference>
<evidence type="ECO:0000313" key="3">
    <source>
        <dbReference type="Proteomes" id="UP000186019"/>
    </source>
</evidence>